<reference evidence="1 2" key="1">
    <citation type="journal article" date="2009" name="Nat. Genet.">
        <title>The genome of the cucumber, Cucumis sativus L.</title>
        <authorList>
            <person name="Huang S."/>
            <person name="Li R."/>
            <person name="Zhang Z."/>
            <person name="Li L."/>
            <person name="Gu X."/>
            <person name="Fan W."/>
            <person name="Lucas W.J."/>
            <person name="Wang X."/>
            <person name="Xie B."/>
            <person name="Ni P."/>
            <person name="Ren Y."/>
            <person name="Zhu H."/>
            <person name="Li J."/>
            <person name="Lin K."/>
            <person name="Jin W."/>
            <person name="Fei Z."/>
            <person name="Li G."/>
            <person name="Staub J."/>
            <person name="Kilian A."/>
            <person name="van der Vossen E.A."/>
            <person name="Wu Y."/>
            <person name="Guo J."/>
            <person name="He J."/>
            <person name="Jia Z."/>
            <person name="Ren Y."/>
            <person name="Tian G."/>
            <person name="Lu Y."/>
            <person name="Ruan J."/>
            <person name="Qian W."/>
            <person name="Wang M."/>
            <person name="Huang Q."/>
            <person name="Li B."/>
            <person name="Xuan Z."/>
            <person name="Cao J."/>
            <person name="Asan"/>
            <person name="Wu Z."/>
            <person name="Zhang J."/>
            <person name="Cai Q."/>
            <person name="Bai Y."/>
            <person name="Zhao B."/>
            <person name="Han Y."/>
            <person name="Li Y."/>
            <person name="Li X."/>
            <person name="Wang S."/>
            <person name="Shi Q."/>
            <person name="Liu S."/>
            <person name="Cho W.K."/>
            <person name="Kim J.Y."/>
            <person name="Xu Y."/>
            <person name="Heller-Uszynska K."/>
            <person name="Miao H."/>
            <person name="Cheng Z."/>
            <person name="Zhang S."/>
            <person name="Wu J."/>
            <person name="Yang Y."/>
            <person name="Kang H."/>
            <person name="Li M."/>
            <person name="Liang H."/>
            <person name="Ren X."/>
            <person name="Shi Z."/>
            <person name="Wen M."/>
            <person name="Jian M."/>
            <person name="Yang H."/>
            <person name="Zhang G."/>
            <person name="Yang Z."/>
            <person name="Chen R."/>
            <person name="Liu S."/>
            <person name="Li J."/>
            <person name="Ma L."/>
            <person name="Liu H."/>
            <person name="Zhou Y."/>
            <person name="Zhao J."/>
            <person name="Fang X."/>
            <person name="Li G."/>
            <person name="Fang L."/>
            <person name="Li Y."/>
            <person name="Liu D."/>
            <person name="Zheng H."/>
            <person name="Zhang Y."/>
            <person name="Qin N."/>
            <person name="Li Z."/>
            <person name="Yang G."/>
            <person name="Yang S."/>
            <person name="Bolund L."/>
            <person name="Kristiansen K."/>
            <person name="Zheng H."/>
            <person name="Li S."/>
            <person name="Zhang X."/>
            <person name="Yang H."/>
            <person name="Wang J."/>
            <person name="Sun R."/>
            <person name="Zhang B."/>
            <person name="Jiang S."/>
            <person name="Wang J."/>
            <person name="Du Y."/>
            <person name="Li S."/>
        </authorList>
    </citation>
    <scope>NUCLEOTIDE SEQUENCE [LARGE SCALE GENOMIC DNA]</scope>
    <source>
        <strain evidence="2">cv. 9930</strain>
    </source>
</reference>
<organism evidence="1 2">
    <name type="scientific">Cucumis sativus</name>
    <name type="common">Cucumber</name>
    <dbReference type="NCBI Taxonomy" id="3659"/>
    <lineage>
        <taxon>Eukaryota</taxon>
        <taxon>Viridiplantae</taxon>
        <taxon>Streptophyta</taxon>
        <taxon>Embryophyta</taxon>
        <taxon>Tracheophyta</taxon>
        <taxon>Spermatophyta</taxon>
        <taxon>Magnoliopsida</taxon>
        <taxon>eudicotyledons</taxon>
        <taxon>Gunneridae</taxon>
        <taxon>Pentapetalae</taxon>
        <taxon>rosids</taxon>
        <taxon>fabids</taxon>
        <taxon>Cucurbitales</taxon>
        <taxon>Cucurbitaceae</taxon>
        <taxon>Benincaseae</taxon>
        <taxon>Cucumis</taxon>
    </lineage>
</organism>
<proteinExistence type="predicted"/>
<sequence>MFEGLVGQLLVGYLGRYVKDIQKEKLKITFWNEEILLENVELILEAFDYLQLPFALKEDANLIFSAIGPKVTKSIEKLLRGFLQEGPNLEGGVHHANYKKTNHLYPWEV</sequence>
<reference evidence="1 2" key="2">
    <citation type="journal article" date="2009" name="PLoS ONE">
        <title>An integrated genetic and cytogenetic map of the cucumber genome.</title>
        <authorList>
            <person name="Ren Y."/>
            <person name="Zhang Z."/>
            <person name="Liu J."/>
            <person name="Staub J.E."/>
            <person name="Han Y."/>
            <person name="Cheng Z."/>
            <person name="Li X."/>
            <person name="Lu J."/>
            <person name="Miao H."/>
            <person name="Kang H."/>
            <person name="Xie B."/>
            <person name="Gu X."/>
            <person name="Wang X."/>
            <person name="Du Y."/>
            <person name="Jin W."/>
            <person name="Huang S."/>
        </authorList>
    </citation>
    <scope>NUCLEOTIDE SEQUENCE [LARGE SCALE GENOMIC DNA]</scope>
    <source>
        <strain evidence="2">cv. 9930</strain>
    </source>
</reference>
<evidence type="ECO:0000313" key="2">
    <source>
        <dbReference type="Proteomes" id="UP000029981"/>
    </source>
</evidence>
<gene>
    <name evidence="1" type="ORF">Csa_1G653330</name>
</gene>
<name>A0A0A0M0J0_CUCSA</name>
<protein>
    <submittedName>
        <fullName evidence="1">Uncharacterized protein</fullName>
    </submittedName>
</protein>
<dbReference type="AlphaFoldDB" id="A0A0A0M0J0"/>
<evidence type="ECO:0000313" key="1">
    <source>
        <dbReference type="EMBL" id="KGN66652.1"/>
    </source>
</evidence>
<dbReference type="Gramene" id="KGN66652">
    <property type="protein sequence ID" value="KGN66652"/>
    <property type="gene ID" value="Csa_1G653330"/>
</dbReference>
<keyword evidence="2" id="KW-1185">Reference proteome</keyword>
<dbReference type="EMBL" id="CM002922">
    <property type="protein sequence ID" value="KGN66652.1"/>
    <property type="molecule type" value="Genomic_DNA"/>
</dbReference>
<reference evidence="1 2" key="3">
    <citation type="journal article" date="2010" name="BMC Genomics">
        <title>Transcriptome sequencing and comparative analysis of cucumber flowers with different sex types.</title>
        <authorList>
            <person name="Guo S."/>
            <person name="Zheng Y."/>
            <person name="Joung J.G."/>
            <person name="Liu S."/>
            <person name="Zhang Z."/>
            <person name="Crasta O.R."/>
            <person name="Sobral B.W."/>
            <person name="Xu Y."/>
            <person name="Huang S."/>
            <person name="Fei Z."/>
        </authorList>
    </citation>
    <scope>NUCLEOTIDE SEQUENCE [LARGE SCALE GENOMIC DNA]</scope>
    <source>
        <strain evidence="2">cv. 9930</strain>
    </source>
</reference>
<reference evidence="1 2" key="4">
    <citation type="journal article" date="2011" name="BMC Genomics">
        <title>RNA-Seq improves annotation of protein-coding genes in the cucumber genome.</title>
        <authorList>
            <person name="Li Z."/>
            <person name="Zhang Z."/>
            <person name="Yan P."/>
            <person name="Huang S."/>
            <person name="Fei Z."/>
            <person name="Lin K."/>
        </authorList>
    </citation>
    <scope>NUCLEOTIDE SEQUENCE [LARGE SCALE GENOMIC DNA]</scope>
    <source>
        <strain evidence="2">cv. 9930</strain>
    </source>
</reference>
<dbReference type="Proteomes" id="UP000029981">
    <property type="component" value="Chromosome 1"/>
</dbReference>
<accession>A0A0A0M0J0</accession>